<dbReference type="InterPro" id="IPR051446">
    <property type="entry name" value="HTH_trans_reg/aminotransferase"/>
</dbReference>
<keyword evidence="4" id="KW-0805">Transcription regulation</keyword>
<keyword evidence="3" id="KW-0663">Pyridoxal phosphate</keyword>
<dbReference type="EMBL" id="CP022115">
    <property type="protein sequence ID" value="ASJ23897.1"/>
    <property type="molecule type" value="Genomic_DNA"/>
</dbReference>
<evidence type="ECO:0000256" key="3">
    <source>
        <dbReference type="ARBA" id="ARBA00022898"/>
    </source>
</evidence>
<dbReference type="Proteomes" id="UP001200247">
    <property type="component" value="Unassembled WGS sequence"/>
</dbReference>
<dbReference type="InterPro" id="IPR036388">
    <property type="entry name" value="WH-like_DNA-bd_sf"/>
</dbReference>
<dbReference type="CDD" id="cd07377">
    <property type="entry name" value="WHTH_GntR"/>
    <property type="match status" value="1"/>
</dbReference>
<feature type="domain" description="HTH gntR-type" evidence="7">
    <location>
        <begin position="6"/>
        <end position="74"/>
    </location>
</feature>
<evidence type="ECO:0000313" key="8">
    <source>
        <dbReference type="EMBL" id="ASJ23897.1"/>
    </source>
</evidence>
<dbReference type="InterPro" id="IPR036390">
    <property type="entry name" value="WH_DNA-bd_sf"/>
</dbReference>
<dbReference type="SMART" id="SM00345">
    <property type="entry name" value="HTH_GNTR"/>
    <property type="match status" value="1"/>
</dbReference>
<dbReference type="RefSeq" id="WP_161493480.1">
    <property type="nucleotide sequence ID" value="NZ_CP022115.1"/>
</dbReference>
<evidence type="ECO:0000256" key="2">
    <source>
        <dbReference type="ARBA" id="ARBA00021531"/>
    </source>
</evidence>
<dbReference type="PROSITE" id="PS50949">
    <property type="entry name" value="HTH_GNTR"/>
    <property type="match status" value="1"/>
</dbReference>
<dbReference type="InterPro" id="IPR015421">
    <property type="entry name" value="PyrdxlP-dep_Trfase_major"/>
</dbReference>
<reference evidence="10" key="2">
    <citation type="submission" date="2017-06" db="EMBL/GenBank/DDBJ databases">
        <title>Whole genome sequence of Laribacter hongkongensis LHGZ1.</title>
        <authorList>
            <person name="Chen D."/>
            <person name="Wu H."/>
            <person name="Chen J."/>
        </authorList>
    </citation>
    <scope>NUCLEOTIDE SEQUENCE [LARGE SCALE GENOMIC DNA]</scope>
    <source>
        <strain evidence="10">LHGZ1</strain>
    </source>
</reference>
<evidence type="ECO:0000256" key="5">
    <source>
        <dbReference type="ARBA" id="ARBA00023125"/>
    </source>
</evidence>
<dbReference type="PANTHER" id="PTHR46577">
    <property type="entry name" value="HTH-TYPE TRANSCRIPTIONAL REGULATORY PROTEIN GABR"/>
    <property type="match status" value="1"/>
</dbReference>
<dbReference type="GO" id="GO:0003700">
    <property type="term" value="F:DNA-binding transcription factor activity"/>
    <property type="evidence" value="ECO:0007669"/>
    <property type="project" value="InterPro"/>
</dbReference>
<evidence type="ECO:0000256" key="1">
    <source>
        <dbReference type="ARBA" id="ARBA00005384"/>
    </source>
</evidence>
<reference evidence="9 11" key="4">
    <citation type="submission" date="2021-10" db="EMBL/GenBank/DDBJ databases">
        <title>Whole-genome sequencing analysis of Laribacter hongkongensis: virulence gene profiles, carbohydrate-active enzyme prediction, and antimicrobial resistance characterization.</title>
        <authorList>
            <person name="Yuan P."/>
            <person name="Zhan Y."/>
            <person name="Chen D."/>
        </authorList>
    </citation>
    <scope>NUCLEOTIDE SEQUENCE [LARGE SCALE GENOMIC DNA]</scope>
    <source>
        <strain evidence="9 11">W67</strain>
    </source>
</reference>
<evidence type="ECO:0000256" key="4">
    <source>
        <dbReference type="ARBA" id="ARBA00023015"/>
    </source>
</evidence>
<dbReference type="InterPro" id="IPR000524">
    <property type="entry name" value="Tscrpt_reg_HTH_GntR"/>
</dbReference>
<name>A0A248LGM1_9NEIS</name>
<dbReference type="GO" id="GO:0030170">
    <property type="term" value="F:pyridoxal phosphate binding"/>
    <property type="evidence" value="ECO:0007669"/>
    <property type="project" value="InterPro"/>
</dbReference>
<dbReference type="InterPro" id="IPR015422">
    <property type="entry name" value="PyrdxlP-dep_Trfase_small"/>
</dbReference>
<dbReference type="AlphaFoldDB" id="A0A248LGM1"/>
<dbReference type="GO" id="GO:0008483">
    <property type="term" value="F:transaminase activity"/>
    <property type="evidence" value="ECO:0007669"/>
    <property type="project" value="UniProtKB-KW"/>
</dbReference>
<accession>A0A248LGM1</accession>
<keyword evidence="9" id="KW-0808">Transferase</keyword>
<keyword evidence="9" id="KW-0032">Aminotransferase</keyword>
<reference evidence="8" key="3">
    <citation type="submission" date="2017-06" db="EMBL/GenBank/DDBJ databases">
        <authorList>
            <person name="Kim H.J."/>
            <person name="Triplett B.A."/>
        </authorList>
    </citation>
    <scope>NUCLEOTIDE SEQUENCE</scope>
    <source>
        <strain evidence="8">HLGZ1</strain>
    </source>
</reference>
<organism evidence="8 10">
    <name type="scientific">Laribacter hongkongensis</name>
    <dbReference type="NCBI Taxonomy" id="168471"/>
    <lineage>
        <taxon>Bacteria</taxon>
        <taxon>Pseudomonadati</taxon>
        <taxon>Pseudomonadota</taxon>
        <taxon>Betaproteobacteria</taxon>
        <taxon>Neisseriales</taxon>
        <taxon>Aquaspirillaceae</taxon>
        <taxon>Laribacter</taxon>
    </lineage>
</organism>
<reference evidence="8" key="1">
    <citation type="journal article" date="2017" name="J. Antimicrob. Chemother.">
        <title>Emergence and genomic analysis of MDR Laribacter hongkongensis strain HLGZ1 from Guangzhou, China.</title>
        <authorList>
            <person name="Wu H.K."/>
            <person name="Chen J.H."/>
            <person name="Yang L."/>
            <person name="Li A.R."/>
            <person name="Su D.H."/>
            <person name="Lin Y.P."/>
            <person name="Chen D.Q."/>
        </authorList>
    </citation>
    <scope>NUCLEOTIDE SEQUENCE</scope>
    <source>
        <strain evidence="8">HLGZ1</strain>
    </source>
</reference>
<proteinExistence type="inferred from homology"/>
<sequence>MNAPTPALYRQLADDIAGQIHQGILHAGERLPSLRNMRERTGLSLNTVQEAFRLLEDRGLVDARPQSGFFVRRQSHDAPPPPMQPTTITVDPLLWNYVQDIRLQYEGRLCGFRSVIPPAGLLPVTQLQRLLVDCARRRPDLLADYGSPSGIPELRRQVARHALAWGGQMAPDNLIVTLGTIEALNLALRALTRPGDVVAVESPTYFSLLQCLESLGLRVVEIPTDPATGISVEALELATRDHAVQAVVLVPNFSNPTGALMPDHAKARVAELMSERDIPLIEDDVYGELHFSGPRPRPIKAFDRTGHVLYCSSLTKAVAPGLRIGWIEPGRYRDRVLIQKYITTHSTPSLNQLVLARFMEDGGYQRHLRQFRRRTREQVELVADAVERFFPPGTRFSRPRGGFALWLELPDPAFDSVKLFHAARKEGIGMAPGPLFSARGGYRHALRLSCTAPWDADQARRLARLGELAGQQLLRP</sequence>
<dbReference type="PANTHER" id="PTHR46577:SF2">
    <property type="entry name" value="TRANSCRIPTIONAL REGULATORY PROTEIN"/>
    <property type="match status" value="1"/>
</dbReference>
<evidence type="ECO:0000313" key="10">
    <source>
        <dbReference type="Proteomes" id="UP000197424"/>
    </source>
</evidence>
<evidence type="ECO:0000313" key="9">
    <source>
        <dbReference type="EMBL" id="MCG9025377.1"/>
    </source>
</evidence>
<dbReference type="Gene3D" id="3.90.1150.10">
    <property type="entry name" value="Aspartate Aminotransferase, domain 1"/>
    <property type="match status" value="1"/>
</dbReference>
<dbReference type="InterPro" id="IPR004839">
    <property type="entry name" value="Aminotransferase_I/II_large"/>
</dbReference>
<dbReference type="CDD" id="cd00609">
    <property type="entry name" value="AAT_like"/>
    <property type="match status" value="1"/>
</dbReference>
<dbReference type="Gene3D" id="1.10.10.10">
    <property type="entry name" value="Winged helix-like DNA-binding domain superfamily/Winged helix DNA-binding domain"/>
    <property type="match status" value="1"/>
</dbReference>
<dbReference type="Proteomes" id="UP000197424">
    <property type="component" value="Chromosome"/>
</dbReference>
<dbReference type="Pfam" id="PF00155">
    <property type="entry name" value="Aminotran_1_2"/>
    <property type="match status" value="1"/>
</dbReference>
<dbReference type="SUPFAM" id="SSF53383">
    <property type="entry name" value="PLP-dependent transferases"/>
    <property type="match status" value="1"/>
</dbReference>
<dbReference type="GO" id="GO:0003677">
    <property type="term" value="F:DNA binding"/>
    <property type="evidence" value="ECO:0007669"/>
    <property type="project" value="UniProtKB-KW"/>
</dbReference>
<evidence type="ECO:0000313" key="11">
    <source>
        <dbReference type="Proteomes" id="UP001200247"/>
    </source>
</evidence>
<keyword evidence="5" id="KW-0238">DNA-binding</keyword>
<dbReference type="SUPFAM" id="SSF46785">
    <property type="entry name" value="Winged helix' DNA-binding domain"/>
    <property type="match status" value="1"/>
</dbReference>
<evidence type="ECO:0000259" key="7">
    <source>
        <dbReference type="PROSITE" id="PS50949"/>
    </source>
</evidence>
<dbReference type="InterPro" id="IPR015424">
    <property type="entry name" value="PyrdxlP-dep_Trfase"/>
</dbReference>
<dbReference type="EMBL" id="JAJAXM010000007">
    <property type="protein sequence ID" value="MCG9025377.1"/>
    <property type="molecule type" value="Genomic_DNA"/>
</dbReference>
<keyword evidence="6" id="KW-0804">Transcription</keyword>
<dbReference type="Pfam" id="PF00392">
    <property type="entry name" value="GntR"/>
    <property type="match status" value="1"/>
</dbReference>
<dbReference type="Gene3D" id="3.40.640.10">
    <property type="entry name" value="Type I PLP-dependent aspartate aminotransferase-like (Major domain)"/>
    <property type="match status" value="1"/>
</dbReference>
<protein>
    <recommendedName>
        <fullName evidence="2">Putative 8-amino-7-oxononanoate synthase</fullName>
    </recommendedName>
</protein>
<gene>
    <name evidence="8" type="primary">ydcR</name>
    <name evidence="9" type="ORF">LH440_05575</name>
    <name evidence="8" type="ORF">LHGZ1_1066</name>
</gene>
<comment type="similarity">
    <text evidence="1">In the C-terminal section; belongs to the class-I pyridoxal-phosphate-dependent aminotransferase family.</text>
</comment>
<evidence type="ECO:0000256" key="6">
    <source>
        <dbReference type="ARBA" id="ARBA00023163"/>
    </source>
</evidence>